<name>A0A1M5L4M1_9ACTN</name>
<feature type="transmembrane region" description="Helical" evidence="1">
    <location>
        <begin position="197"/>
        <end position="218"/>
    </location>
</feature>
<dbReference type="OrthoDB" id="5194081at2"/>
<evidence type="ECO:0000313" key="3">
    <source>
        <dbReference type="Proteomes" id="UP000186132"/>
    </source>
</evidence>
<accession>A0A1M5L4M1</accession>
<dbReference type="RefSeq" id="WP_073390378.1">
    <property type="nucleotide sequence ID" value="NZ_FQVU01000003.1"/>
</dbReference>
<gene>
    <name evidence="2" type="ORF">SAMN05443575_2349</name>
</gene>
<keyword evidence="1" id="KW-0472">Membrane</keyword>
<keyword evidence="3" id="KW-1185">Reference proteome</keyword>
<sequence length="235" mass="24955">MSTASPEPPRHDNGLRAPAYVALTDVEPEVGQHLLDALGRARIAAYLADGLPPGHDRRRLFVASDERVDARTIVAAAVRALGDDTHPDVELPAVDGRSDPLAGIDTDSVFDALVADWHVDTHAAIRDAERDLNREDADWRARLVQPPVDEDPVWLDDDHYIPPPPPPLPRLAGPTILAMAVLAVSVVVLGLGGQFGVAGNLTFVLGIAGLLLGAGILLSRVRNSGRDEDDDGAAL</sequence>
<keyword evidence="1" id="KW-0812">Transmembrane</keyword>
<evidence type="ECO:0000256" key="1">
    <source>
        <dbReference type="SAM" id="Phobius"/>
    </source>
</evidence>
<organism evidence="2 3">
    <name type="scientific">Jatrophihabitans endophyticus</name>
    <dbReference type="NCBI Taxonomy" id="1206085"/>
    <lineage>
        <taxon>Bacteria</taxon>
        <taxon>Bacillati</taxon>
        <taxon>Actinomycetota</taxon>
        <taxon>Actinomycetes</taxon>
        <taxon>Jatrophihabitantales</taxon>
        <taxon>Jatrophihabitantaceae</taxon>
        <taxon>Jatrophihabitans</taxon>
    </lineage>
</organism>
<dbReference type="EMBL" id="FQVU01000003">
    <property type="protein sequence ID" value="SHG59900.1"/>
    <property type="molecule type" value="Genomic_DNA"/>
</dbReference>
<protein>
    <recommendedName>
        <fullName evidence="4">DUF308 domain-containing protein</fullName>
    </recommendedName>
</protein>
<proteinExistence type="predicted"/>
<reference evidence="3" key="1">
    <citation type="submission" date="2016-11" db="EMBL/GenBank/DDBJ databases">
        <authorList>
            <person name="Varghese N."/>
            <person name="Submissions S."/>
        </authorList>
    </citation>
    <scope>NUCLEOTIDE SEQUENCE [LARGE SCALE GENOMIC DNA]</scope>
    <source>
        <strain evidence="3">DSM 45627</strain>
    </source>
</reference>
<evidence type="ECO:0000313" key="2">
    <source>
        <dbReference type="EMBL" id="SHG59900.1"/>
    </source>
</evidence>
<dbReference type="Proteomes" id="UP000186132">
    <property type="component" value="Unassembled WGS sequence"/>
</dbReference>
<dbReference type="STRING" id="1206085.SAMN05443575_2349"/>
<feature type="transmembrane region" description="Helical" evidence="1">
    <location>
        <begin position="171"/>
        <end position="191"/>
    </location>
</feature>
<keyword evidence="1" id="KW-1133">Transmembrane helix</keyword>
<evidence type="ECO:0008006" key="4">
    <source>
        <dbReference type="Google" id="ProtNLM"/>
    </source>
</evidence>
<dbReference type="AlphaFoldDB" id="A0A1M5L4M1"/>